<keyword evidence="4" id="KW-0472">Membrane</keyword>
<name>A0AAV9E1A1_ACOCL</name>
<dbReference type="CDD" id="cd13220">
    <property type="entry name" value="PH-GRAM_GRAMDC"/>
    <property type="match status" value="1"/>
</dbReference>
<evidence type="ECO:0000259" key="6">
    <source>
        <dbReference type="PROSITE" id="PS51778"/>
    </source>
</evidence>
<evidence type="ECO:0000256" key="4">
    <source>
        <dbReference type="ARBA" id="ARBA00023136"/>
    </source>
</evidence>
<feature type="domain" description="VASt" evidence="6">
    <location>
        <begin position="272"/>
        <end position="464"/>
    </location>
</feature>
<reference evidence="7" key="2">
    <citation type="submission" date="2023-06" db="EMBL/GenBank/DDBJ databases">
        <authorList>
            <person name="Ma L."/>
            <person name="Liu K.-W."/>
            <person name="Li Z."/>
            <person name="Hsiao Y.-Y."/>
            <person name="Qi Y."/>
            <person name="Fu T."/>
            <person name="Tang G."/>
            <person name="Zhang D."/>
            <person name="Sun W.-H."/>
            <person name="Liu D.-K."/>
            <person name="Li Y."/>
            <person name="Chen G.-Z."/>
            <person name="Liu X.-D."/>
            <person name="Liao X.-Y."/>
            <person name="Jiang Y.-T."/>
            <person name="Yu X."/>
            <person name="Hao Y."/>
            <person name="Huang J."/>
            <person name="Zhao X.-W."/>
            <person name="Ke S."/>
            <person name="Chen Y.-Y."/>
            <person name="Wu W.-L."/>
            <person name="Hsu J.-L."/>
            <person name="Lin Y.-F."/>
            <person name="Huang M.-D."/>
            <person name="Li C.-Y."/>
            <person name="Huang L."/>
            <person name="Wang Z.-W."/>
            <person name="Zhao X."/>
            <person name="Zhong W.-Y."/>
            <person name="Peng D.-H."/>
            <person name="Ahmad S."/>
            <person name="Lan S."/>
            <person name="Zhang J.-S."/>
            <person name="Tsai W.-C."/>
            <person name="Van De Peer Y."/>
            <person name="Liu Z.-J."/>
        </authorList>
    </citation>
    <scope>NUCLEOTIDE SEQUENCE</scope>
    <source>
        <strain evidence="7">CP</strain>
        <tissue evidence="7">Leaves</tissue>
    </source>
</reference>
<organism evidence="7 8">
    <name type="scientific">Acorus calamus</name>
    <name type="common">Sweet flag</name>
    <dbReference type="NCBI Taxonomy" id="4465"/>
    <lineage>
        <taxon>Eukaryota</taxon>
        <taxon>Viridiplantae</taxon>
        <taxon>Streptophyta</taxon>
        <taxon>Embryophyta</taxon>
        <taxon>Tracheophyta</taxon>
        <taxon>Spermatophyta</taxon>
        <taxon>Magnoliopsida</taxon>
        <taxon>Liliopsida</taxon>
        <taxon>Acoraceae</taxon>
        <taxon>Acorus</taxon>
    </lineage>
</organism>
<sequence>MAVASPKMEDSIHSSPSAAKLDADTASETSSAGGSDRNYQSDSSVQRRRDIEPQTISRSEEYRLLFHLPPEEVLIQDFNCALQENILLQGHMYLFMHHICFYSNIFGFETKKVIHFFEVTCVRKAKTAAIFPNAIEMVAGGKKIFFASFLSRDEAYRLIVDGWSQHNGDVKVSPDNQELKSETESLDSVPVLFERSKVSKEMTNEVFLEDRNKDIQISEQCKALPNGETDFGRSINLSPQENGEEEIVNCSSPGELLNWEPEDVVAPRVPEYYTPVAESKFWVSVEDFFSLFLSDADFIGKFHRRCGEKDFKCSSWYKHEQSGNARDLSFQHPVKIYFVVFKVQGMATVRKSRDLEYTEIDYCCWICMGLASHVDFFPSHLVVETLQNVSDVPYADYFCVEGIWDVEEDISEEGSCCILRVYTNVAFSKKTMWKGKIEQSTIEECREAYAVWINMAHEILKEKKLSKLKGISGHAADLVQDTDVTLNSYVVVEGPSLRTNSMKKSPRNRRSDSVDLVSQFEDPAGIGLGSLSIIVLLTRTPEINIVVPRENNFNSFSSDRAEAVAWLEKRVYHLKEDMLMVESRLEIMRREYALLKDHLQAL</sequence>
<dbReference type="FunFam" id="2.30.29.30:FF:000008">
    <property type="entry name" value="GRAM domain containing 1B"/>
    <property type="match status" value="1"/>
</dbReference>
<protein>
    <recommendedName>
        <fullName evidence="6">VASt domain-containing protein</fullName>
    </recommendedName>
</protein>
<dbReference type="AlphaFoldDB" id="A0AAV9E1A1"/>
<dbReference type="PROSITE" id="PS51778">
    <property type="entry name" value="VAST"/>
    <property type="match status" value="1"/>
</dbReference>
<reference evidence="7" key="1">
    <citation type="journal article" date="2023" name="Nat. Commun.">
        <title>Diploid and tetraploid genomes of Acorus and the evolution of monocots.</title>
        <authorList>
            <person name="Ma L."/>
            <person name="Liu K.W."/>
            <person name="Li Z."/>
            <person name="Hsiao Y.Y."/>
            <person name="Qi Y."/>
            <person name="Fu T."/>
            <person name="Tang G.D."/>
            <person name="Zhang D."/>
            <person name="Sun W.H."/>
            <person name="Liu D.K."/>
            <person name="Li Y."/>
            <person name="Chen G.Z."/>
            <person name="Liu X.D."/>
            <person name="Liao X.Y."/>
            <person name="Jiang Y.T."/>
            <person name="Yu X."/>
            <person name="Hao Y."/>
            <person name="Huang J."/>
            <person name="Zhao X.W."/>
            <person name="Ke S."/>
            <person name="Chen Y.Y."/>
            <person name="Wu W.L."/>
            <person name="Hsu J.L."/>
            <person name="Lin Y.F."/>
            <person name="Huang M.D."/>
            <person name="Li C.Y."/>
            <person name="Huang L."/>
            <person name="Wang Z.W."/>
            <person name="Zhao X."/>
            <person name="Zhong W.Y."/>
            <person name="Peng D.H."/>
            <person name="Ahmad S."/>
            <person name="Lan S."/>
            <person name="Zhang J.S."/>
            <person name="Tsai W.C."/>
            <person name="Van de Peer Y."/>
            <person name="Liu Z.J."/>
        </authorList>
    </citation>
    <scope>NUCLEOTIDE SEQUENCE</scope>
    <source>
        <strain evidence="7">CP</strain>
    </source>
</reference>
<dbReference type="EMBL" id="JAUJYO010000010">
    <property type="protein sequence ID" value="KAK1307225.1"/>
    <property type="molecule type" value="Genomic_DNA"/>
</dbReference>
<dbReference type="PANTHER" id="PTHR47666">
    <property type="entry name" value="PROTEIN VASCULAR ASSOCIATED DEATH 1, CHLOROPLASTIC"/>
    <property type="match status" value="1"/>
</dbReference>
<keyword evidence="2" id="KW-0812">Transmembrane</keyword>
<evidence type="ECO:0000313" key="7">
    <source>
        <dbReference type="EMBL" id="KAK1307225.1"/>
    </source>
</evidence>
<evidence type="ECO:0000313" key="8">
    <source>
        <dbReference type="Proteomes" id="UP001180020"/>
    </source>
</evidence>
<dbReference type="Gene3D" id="2.30.29.30">
    <property type="entry name" value="Pleckstrin-homology domain (PH domain)/Phosphotyrosine-binding domain (PTB)"/>
    <property type="match status" value="1"/>
</dbReference>
<comment type="caution">
    <text evidence="7">The sequence shown here is derived from an EMBL/GenBank/DDBJ whole genome shotgun (WGS) entry which is preliminary data.</text>
</comment>
<dbReference type="Proteomes" id="UP001180020">
    <property type="component" value="Unassembled WGS sequence"/>
</dbReference>
<feature type="region of interest" description="Disordered" evidence="5">
    <location>
        <begin position="1"/>
        <end position="52"/>
    </location>
</feature>
<dbReference type="SMART" id="SM00568">
    <property type="entry name" value="GRAM"/>
    <property type="match status" value="1"/>
</dbReference>
<keyword evidence="8" id="KW-1185">Reference proteome</keyword>
<dbReference type="InterPro" id="IPR004182">
    <property type="entry name" value="GRAM"/>
</dbReference>
<evidence type="ECO:0000256" key="1">
    <source>
        <dbReference type="ARBA" id="ARBA00004167"/>
    </source>
</evidence>
<dbReference type="GO" id="GO:0043069">
    <property type="term" value="P:negative regulation of programmed cell death"/>
    <property type="evidence" value="ECO:0007669"/>
    <property type="project" value="TreeGrafter"/>
</dbReference>
<dbReference type="InterPro" id="IPR031968">
    <property type="entry name" value="VASt"/>
</dbReference>
<gene>
    <name evidence="7" type="ORF">QJS10_CPA10g00981</name>
</gene>
<dbReference type="GO" id="GO:0016020">
    <property type="term" value="C:membrane"/>
    <property type="evidence" value="ECO:0007669"/>
    <property type="project" value="UniProtKB-SubCell"/>
</dbReference>
<evidence type="ECO:0000256" key="5">
    <source>
        <dbReference type="SAM" id="MobiDB-lite"/>
    </source>
</evidence>
<dbReference type="PANTHER" id="PTHR47666:SF1">
    <property type="entry name" value="PROTEIN VASCULAR ASSOCIATED DEATH 1, CHLOROPLASTIC"/>
    <property type="match status" value="1"/>
</dbReference>
<dbReference type="Pfam" id="PF16016">
    <property type="entry name" value="VASt"/>
    <property type="match status" value="1"/>
</dbReference>
<proteinExistence type="predicted"/>
<comment type="subcellular location">
    <subcellularLocation>
        <location evidence="1">Membrane</location>
        <topology evidence="1">Single-pass membrane protein</topology>
    </subcellularLocation>
</comment>
<dbReference type="Pfam" id="PF02893">
    <property type="entry name" value="GRAM"/>
    <property type="match status" value="1"/>
</dbReference>
<keyword evidence="3" id="KW-1133">Transmembrane helix</keyword>
<evidence type="ECO:0000256" key="3">
    <source>
        <dbReference type="ARBA" id="ARBA00022989"/>
    </source>
</evidence>
<accession>A0AAV9E1A1</accession>
<dbReference type="InterPro" id="IPR011993">
    <property type="entry name" value="PH-like_dom_sf"/>
</dbReference>
<evidence type="ECO:0000256" key="2">
    <source>
        <dbReference type="ARBA" id="ARBA00022692"/>
    </source>
</evidence>
<feature type="compositionally biased region" description="Polar residues" evidence="5">
    <location>
        <begin position="26"/>
        <end position="44"/>
    </location>
</feature>